<keyword evidence="12" id="KW-0812">Transmembrane</keyword>
<dbReference type="SMART" id="SM00448">
    <property type="entry name" value="REC"/>
    <property type="match status" value="2"/>
</dbReference>
<dbReference type="CDD" id="cd00156">
    <property type="entry name" value="REC"/>
    <property type="match status" value="1"/>
</dbReference>
<dbReference type="SUPFAM" id="SSF52172">
    <property type="entry name" value="CheY-like"/>
    <property type="match status" value="2"/>
</dbReference>
<dbReference type="InterPro" id="IPR001789">
    <property type="entry name" value="Sig_transdc_resp-reg_receiver"/>
</dbReference>
<evidence type="ECO:0000256" key="11">
    <source>
        <dbReference type="PROSITE-ProRule" id="PRU00169"/>
    </source>
</evidence>
<name>A0A2P7SIH4_9HYPH</name>
<feature type="transmembrane region" description="Helical" evidence="12">
    <location>
        <begin position="15"/>
        <end position="33"/>
    </location>
</feature>
<protein>
    <recommendedName>
        <fullName evidence="10">Sensory/regulatory protein RpfC</fullName>
        <ecNumber evidence="2">2.7.13.3</ecNumber>
    </recommendedName>
</protein>
<keyword evidence="4" id="KW-0808">Transferase</keyword>
<keyword evidence="5" id="KW-0547">Nucleotide-binding</keyword>
<dbReference type="InterPro" id="IPR003594">
    <property type="entry name" value="HATPase_dom"/>
</dbReference>
<keyword evidence="12" id="KW-1133">Transmembrane helix</keyword>
<dbReference type="FunFam" id="3.30.565.10:FF:000010">
    <property type="entry name" value="Sensor histidine kinase RcsC"/>
    <property type="match status" value="1"/>
</dbReference>
<evidence type="ECO:0000259" key="14">
    <source>
        <dbReference type="PROSITE" id="PS50110"/>
    </source>
</evidence>
<dbReference type="InterPro" id="IPR036097">
    <property type="entry name" value="HisK_dim/P_sf"/>
</dbReference>
<feature type="transmembrane region" description="Helical" evidence="12">
    <location>
        <begin position="186"/>
        <end position="206"/>
    </location>
</feature>
<dbReference type="FunFam" id="1.10.287.130:FF:000002">
    <property type="entry name" value="Two-component osmosensing histidine kinase"/>
    <property type="match status" value="1"/>
</dbReference>
<dbReference type="SMART" id="SM00387">
    <property type="entry name" value="HATPase_c"/>
    <property type="match status" value="1"/>
</dbReference>
<dbReference type="CDD" id="cd16922">
    <property type="entry name" value="HATPase_EvgS-ArcB-TorS-like"/>
    <property type="match status" value="1"/>
</dbReference>
<organism evidence="15 16">
    <name type="scientific">Pseudaminobacter soli</name>
    <name type="common">ex Li et al. 2025</name>
    <dbReference type="NCBI Taxonomy" id="1295366"/>
    <lineage>
        <taxon>Bacteria</taxon>
        <taxon>Pseudomonadati</taxon>
        <taxon>Pseudomonadota</taxon>
        <taxon>Alphaproteobacteria</taxon>
        <taxon>Hyphomicrobiales</taxon>
        <taxon>Phyllobacteriaceae</taxon>
        <taxon>Pseudaminobacter</taxon>
    </lineage>
</organism>
<dbReference type="InterPro" id="IPR004358">
    <property type="entry name" value="Sig_transdc_His_kin-like_C"/>
</dbReference>
<dbReference type="InterPro" id="IPR005467">
    <property type="entry name" value="His_kinase_dom"/>
</dbReference>
<keyword evidence="16" id="KW-1185">Reference proteome</keyword>
<keyword evidence="7" id="KW-0067">ATP-binding</keyword>
<evidence type="ECO:0000256" key="4">
    <source>
        <dbReference type="ARBA" id="ARBA00022679"/>
    </source>
</evidence>
<dbReference type="Gene3D" id="1.10.287.130">
    <property type="match status" value="1"/>
</dbReference>
<evidence type="ECO:0000256" key="5">
    <source>
        <dbReference type="ARBA" id="ARBA00022741"/>
    </source>
</evidence>
<evidence type="ECO:0000256" key="9">
    <source>
        <dbReference type="ARBA" id="ARBA00064003"/>
    </source>
</evidence>
<evidence type="ECO:0000256" key="6">
    <source>
        <dbReference type="ARBA" id="ARBA00022777"/>
    </source>
</evidence>
<feature type="domain" description="Response regulatory" evidence="14">
    <location>
        <begin position="478"/>
        <end position="599"/>
    </location>
</feature>
<dbReference type="OrthoDB" id="9810730at2"/>
<evidence type="ECO:0000256" key="8">
    <source>
        <dbReference type="ARBA" id="ARBA00023012"/>
    </source>
</evidence>
<dbReference type="CDD" id="cd17546">
    <property type="entry name" value="REC_hyHK_CKI1_RcsC-like"/>
    <property type="match status" value="1"/>
</dbReference>
<dbReference type="SUPFAM" id="SSF47384">
    <property type="entry name" value="Homodimeric domain of signal transducing histidine kinase"/>
    <property type="match status" value="1"/>
</dbReference>
<evidence type="ECO:0000256" key="3">
    <source>
        <dbReference type="ARBA" id="ARBA00022553"/>
    </source>
</evidence>
<keyword evidence="3 11" id="KW-0597">Phosphoprotein</keyword>
<dbReference type="PANTHER" id="PTHR45339">
    <property type="entry name" value="HYBRID SIGNAL TRANSDUCTION HISTIDINE KINASE J"/>
    <property type="match status" value="1"/>
</dbReference>
<evidence type="ECO:0000313" key="16">
    <source>
        <dbReference type="Proteomes" id="UP000240653"/>
    </source>
</evidence>
<feature type="domain" description="Response regulatory" evidence="14">
    <location>
        <begin position="658"/>
        <end position="776"/>
    </location>
</feature>
<evidence type="ECO:0000256" key="2">
    <source>
        <dbReference type="ARBA" id="ARBA00012438"/>
    </source>
</evidence>
<sequence>MPDYSSFIRSVRVRYLSGLLVFALSVGIILYAISGTNAVRNEIDRISGDLATLARDLHNATAFAETTTGAWREDTRVELGNAASGHATRLTAQIEALSDALAGIRPDLSASTIDNLDGASVNGDLFWSARDMVRNLGLLAGISKIDEWSSREIRNQNNLFVQPMLIRARAALDQERALAERRSDQILSYASVLMIAVLALVAFWIFRPMEKAIRRAFAESRRALMQAEAADRAKSEFLANMSHEIRTPMNGVLGMAELLARTELTPRQKTFTDVIVKSGNALLTIINDILDFSKINAGQLTLDPAPFNIAEAVEDVATLISARVAEKNLELIVRIDPRLPAGVIGDVGRFRQIITNMLGNAVKFTEKGHVLIDVSGEAVDNVVQLRVRVEDTGIGIPADKLQTVFEKFAQVDGSSTRRHEGTGLGLAIAARLVDLMGGKIGLESEVGRGSVFWFTVPLPVHALTDNSDNVPTDVTGARVLVIDDNPVNREILLEQLRSWGFDCAAAESGALGLAFLDRAFQLGARVDCVILDYQMPGMNGADVAKAMSSDSRLSSIPVVLLTSVDQIDFGRLVIDFGIAAHLTKPARSAVLLGTVIGAIQKARVQAGKAAFVREPAQPAQPVQPTIQRQEFASTLTLLRAAAPEREAPHVAATATPLDILVAEDNEVNQLVFGQILDGLGLSYKIAANGRTAVEMYRSFKPRLMLMDVSMPEMNGYEAAQAIRQIEAKNSTHTPIIGVTAHALKGDREKCIEAGMDDYLPKPVSPDRLGRKIGAWLSETTELARTA</sequence>
<feature type="modified residue" description="4-aspartylphosphate" evidence="11">
    <location>
        <position position="707"/>
    </location>
</feature>
<dbReference type="EC" id="2.7.13.3" evidence="2"/>
<dbReference type="SMART" id="SM00388">
    <property type="entry name" value="HisKA"/>
    <property type="match status" value="1"/>
</dbReference>
<dbReference type="AlphaFoldDB" id="A0A2P7SIH4"/>
<dbReference type="EMBL" id="PXYL01000003">
    <property type="protein sequence ID" value="PSJ62288.1"/>
    <property type="molecule type" value="Genomic_DNA"/>
</dbReference>
<keyword evidence="6 15" id="KW-0418">Kinase</keyword>
<comment type="catalytic activity">
    <reaction evidence="1">
        <text>ATP + protein L-histidine = ADP + protein N-phospho-L-histidine.</text>
        <dbReference type="EC" id="2.7.13.3"/>
    </reaction>
</comment>
<dbReference type="GO" id="GO:0005524">
    <property type="term" value="F:ATP binding"/>
    <property type="evidence" value="ECO:0007669"/>
    <property type="project" value="UniProtKB-KW"/>
</dbReference>
<dbReference type="InterPro" id="IPR036890">
    <property type="entry name" value="HATPase_C_sf"/>
</dbReference>
<comment type="caution">
    <text evidence="15">The sequence shown here is derived from an EMBL/GenBank/DDBJ whole genome shotgun (WGS) entry which is preliminary data.</text>
</comment>
<evidence type="ECO:0000256" key="12">
    <source>
        <dbReference type="SAM" id="Phobius"/>
    </source>
</evidence>
<dbReference type="PROSITE" id="PS50110">
    <property type="entry name" value="RESPONSE_REGULATORY"/>
    <property type="match status" value="2"/>
</dbReference>
<dbReference type="InterPro" id="IPR011006">
    <property type="entry name" value="CheY-like_superfamily"/>
</dbReference>
<dbReference type="SUPFAM" id="SSF55874">
    <property type="entry name" value="ATPase domain of HSP90 chaperone/DNA topoisomerase II/histidine kinase"/>
    <property type="match status" value="1"/>
</dbReference>
<proteinExistence type="predicted"/>
<dbReference type="PRINTS" id="PR00344">
    <property type="entry name" value="BCTRLSENSOR"/>
</dbReference>
<dbReference type="Proteomes" id="UP000240653">
    <property type="component" value="Unassembled WGS sequence"/>
</dbReference>
<accession>A0A2P7SIH4</accession>
<gene>
    <name evidence="15" type="ORF">C7I85_08245</name>
</gene>
<dbReference type="Gene3D" id="3.40.50.2300">
    <property type="match status" value="2"/>
</dbReference>
<comment type="subunit">
    <text evidence="9">At low DSF concentrations, interacts with RpfF.</text>
</comment>
<dbReference type="PANTHER" id="PTHR45339:SF1">
    <property type="entry name" value="HYBRID SIGNAL TRANSDUCTION HISTIDINE KINASE J"/>
    <property type="match status" value="1"/>
</dbReference>
<dbReference type="PROSITE" id="PS50109">
    <property type="entry name" value="HIS_KIN"/>
    <property type="match status" value="1"/>
</dbReference>
<keyword evidence="12" id="KW-0472">Membrane</keyword>
<evidence type="ECO:0000259" key="13">
    <source>
        <dbReference type="PROSITE" id="PS50109"/>
    </source>
</evidence>
<dbReference type="Gene3D" id="3.30.565.10">
    <property type="entry name" value="Histidine kinase-like ATPase, C-terminal domain"/>
    <property type="match status" value="1"/>
</dbReference>
<evidence type="ECO:0000256" key="7">
    <source>
        <dbReference type="ARBA" id="ARBA00022840"/>
    </source>
</evidence>
<dbReference type="Pfam" id="PF00512">
    <property type="entry name" value="HisKA"/>
    <property type="match status" value="1"/>
</dbReference>
<dbReference type="Pfam" id="PF00072">
    <property type="entry name" value="Response_reg"/>
    <property type="match status" value="2"/>
</dbReference>
<dbReference type="GO" id="GO:0000155">
    <property type="term" value="F:phosphorelay sensor kinase activity"/>
    <property type="evidence" value="ECO:0007669"/>
    <property type="project" value="InterPro"/>
</dbReference>
<evidence type="ECO:0000256" key="1">
    <source>
        <dbReference type="ARBA" id="ARBA00000085"/>
    </source>
</evidence>
<dbReference type="CDD" id="cd00082">
    <property type="entry name" value="HisKA"/>
    <property type="match status" value="1"/>
</dbReference>
<dbReference type="RefSeq" id="WP_106723473.1">
    <property type="nucleotide sequence ID" value="NZ_PXYL01000003.1"/>
</dbReference>
<reference evidence="15 16" key="1">
    <citation type="submission" date="2018-03" db="EMBL/GenBank/DDBJ databases">
        <title>The draft genome of Mesorhizobium soli JCM 19897.</title>
        <authorList>
            <person name="Li L."/>
            <person name="Liu L."/>
            <person name="Liang L."/>
            <person name="Wang T."/>
            <person name="Zhang X."/>
        </authorList>
    </citation>
    <scope>NUCLEOTIDE SEQUENCE [LARGE SCALE GENOMIC DNA]</scope>
    <source>
        <strain evidence="15 16">JCM 19897</strain>
    </source>
</reference>
<evidence type="ECO:0000256" key="10">
    <source>
        <dbReference type="ARBA" id="ARBA00068150"/>
    </source>
</evidence>
<dbReference type="Pfam" id="PF02518">
    <property type="entry name" value="HATPase_c"/>
    <property type="match status" value="1"/>
</dbReference>
<dbReference type="InterPro" id="IPR003661">
    <property type="entry name" value="HisK_dim/P_dom"/>
</dbReference>
<keyword evidence="8" id="KW-0902">Two-component regulatory system</keyword>
<evidence type="ECO:0000313" key="15">
    <source>
        <dbReference type="EMBL" id="PSJ62288.1"/>
    </source>
</evidence>
<feature type="modified residue" description="4-aspartylphosphate" evidence="11">
    <location>
        <position position="532"/>
    </location>
</feature>
<feature type="domain" description="Histidine kinase" evidence="13">
    <location>
        <begin position="240"/>
        <end position="460"/>
    </location>
</feature>